<dbReference type="GO" id="GO:0061503">
    <property type="term" value="F:tRNA threonylcarbamoyladenosine dehydratase"/>
    <property type="evidence" value="ECO:0007669"/>
    <property type="project" value="TreeGrafter"/>
</dbReference>
<dbReference type="PANTHER" id="PTHR43267">
    <property type="entry name" value="TRNA THREONYLCARBAMOYLADENOSINE DEHYDRATASE"/>
    <property type="match status" value="1"/>
</dbReference>
<dbReference type="InterPro" id="IPR035985">
    <property type="entry name" value="Ubiquitin-activating_enz"/>
</dbReference>
<dbReference type="InterPro" id="IPR045886">
    <property type="entry name" value="ThiF/MoeB/HesA"/>
</dbReference>
<dbReference type="Gene3D" id="3.40.50.720">
    <property type="entry name" value="NAD(P)-binding Rossmann-like Domain"/>
    <property type="match status" value="1"/>
</dbReference>
<dbReference type="Proteomes" id="UP001155240">
    <property type="component" value="Unassembled WGS sequence"/>
</dbReference>
<dbReference type="RefSeq" id="WP_251947063.1">
    <property type="nucleotide sequence ID" value="NZ_JAMRYM010000081.1"/>
</dbReference>
<organism evidence="2 3">
    <name type="scientific">Rathayibacter rubneri</name>
    <dbReference type="NCBI Taxonomy" id="2950106"/>
    <lineage>
        <taxon>Bacteria</taxon>
        <taxon>Bacillati</taxon>
        <taxon>Actinomycetota</taxon>
        <taxon>Actinomycetes</taxon>
        <taxon>Micrococcales</taxon>
        <taxon>Microbacteriaceae</taxon>
        <taxon>Rathayibacter</taxon>
    </lineage>
</organism>
<dbReference type="GO" id="GO:0061504">
    <property type="term" value="P:cyclic threonylcarbamoyladenosine biosynthetic process"/>
    <property type="evidence" value="ECO:0007669"/>
    <property type="project" value="TreeGrafter"/>
</dbReference>
<evidence type="ECO:0000313" key="2">
    <source>
        <dbReference type="EMBL" id="MCM6763749.1"/>
    </source>
</evidence>
<dbReference type="GO" id="GO:0008641">
    <property type="term" value="F:ubiquitin-like modifier activating enzyme activity"/>
    <property type="evidence" value="ECO:0007669"/>
    <property type="project" value="InterPro"/>
</dbReference>
<protein>
    <submittedName>
        <fullName evidence="2">ThiF family adenylyltransferase</fullName>
    </submittedName>
</protein>
<sequence length="487" mass="53250">MAGDVEAAMRDHLIRNDGQEDVLIGTYVLSTGVERTTALIRSVIFPREGERLVHGNASFTGEYVLRASTEARQNGHGVVLLHSHPGARGWQFLSTMDHETESEYERVARSITKMPLLGMTLGGRDTSWSARFWFNRSTPTWAESVRSVSDKLTVTWNDDLRRVPNVTRSQQRTVSSWGQRSQASIARMRVLVVGGGSVGLDVAQRLAASGLATVGVMDFDAVETVNLDRMIGATRLDAALGRSKVDVAARLMRSAATAAHFDVKRHEVSITDPVGVSIALDYDVIFSCVDGPWPRAVLNAIAYADLIPVIDGGIALDTFPEGRMRNGIWRAHTLVPGRPCMACLGQLAVGDVPLDKQGLLEDPEYIAGAHREAPSRQNVATLSASVSAALLAQFVSLTAHPGRRGVPRPLRYVLSTHSLQHSHAESGPYCPYENELAVGDQRTPIAETRNEWRETVASRSARRHPLKLRVLATIESLLLRAINKLSH</sequence>
<dbReference type="EMBL" id="JAMRYM010000081">
    <property type="protein sequence ID" value="MCM6763749.1"/>
    <property type="molecule type" value="Genomic_DNA"/>
</dbReference>
<comment type="caution">
    <text evidence="2">The sequence shown here is derived from an EMBL/GenBank/DDBJ whole genome shotgun (WGS) entry which is preliminary data.</text>
</comment>
<dbReference type="InterPro" id="IPR000594">
    <property type="entry name" value="ThiF_NAD_FAD-bd"/>
</dbReference>
<keyword evidence="2" id="KW-0808">Transferase</keyword>
<dbReference type="AlphaFoldDB" id="A0A9X2DZR9"/>
<name>A0A9X2DZR9_9MICO</name>
<reference evidence="2" key="1">
    <citation type="submission" date="2022-06" db="EMBL/GenBank/DDBJ databases">
        <title>Whole genome shotgun sequencing (WGS) of Rathayibacter sp. ZW T2_19, isolated from stored onions (Allium cepa).</title>
        <authorList>
            <person name="Stoll D.A."/>
            <person name="Huch M."/>
        </authorList>
    </citation>
    <scope>NUCLEOTIDE SEQUENCE</scope>
    <source>
        <strain evidence="2">ZW T2_19</strain>
    </source>
</reference>
<feature type="domain" description="THIF-type NAD/FAD binding fold" evidence="1">
    <location>
        <begin position="170"/>
        <end position="344"/>
    </location>
</feature>
<evidence type="ECO:0000313" key="3">
    <source>
        <dbReference type="Proteomes" id="UP001155240"/>
    </source>
</evidence>
<keyword evidence="3" id="KW-1185">Reference proteome</keyword>
<dbReference type="GO" id="GO:0016779">
    <property type="term" value="F:nucleotidyltransferase activity"/>
    <property type="evidence" value="ECO:0007669"/>
    <property type="project" value="UniProtKB-KW"/>
</dbReference>
<accession>A0A9X2DZR9</accession>
<dbReference type="PANTHER" id="PTHR43267:SF1">
    <property type="entry name" value="TRNA THREONYLCARBAMOYLADENOSINE DEHYDRATASE"/>
    <property type="match status" value="1"/>
</dbReference>
<gene>
    <name evidence="2" type="ORF">NB037_15125</name>
</gene>
<dbReference type="SUPFAM" id="SSF69572">
    <property type="entry name" value="Activating enzymes of the ubiquitin-like proteins"/>
    <property type="match status" value="1"/>
</dbReference>
<dbReference type="Pfam" id="PF00899">
    <property type="entry name" value="ThiF"/>
    <property type="match status" value="1"/>
</dbReference>
<evidence type="ECO:0000259" key="1">
    <source>
        <dbReference type="Pfam" id="PF00899"/>
    </source>
</evidence>
<proteinExistence type="predicted"/>
<keyword evidence="2" id="KW-0548">Nucleotidyltransferase</keyword>